<sequence>MDKRNVWKKWEQLKYSRAMQRIIGTVLTTVKPSALPTFCENIEVKMAVTAFGIRFLREGCISSKPIPFFNSFVNSMVYLAKALAMPLRSHCGNVAKNISSQVQSKLNFSKISYCSSTEAIKSITTAIGFPVDFSTAINETPSSAVMRDNSLRSFLACTFSGKLIFVATATDSLKGPKENVDFIAFSNQLIDNY</sequence>
<comment type="caution">
    <text evidence="1">The sequence shown here is derived from an EMBL/GenBank/DDBJ whole genome shotgun (WGS) entry which is preliminary data.</text>
</comment>
<gene>
    <name evidence="1" type="ORF">FF38_04594</name>
</gene>
<name>A0A0L0BWE8_LUCCU</name>
<keyword evidence="2" id="KW-1185">Reference proteome</keyword>
<organism evidence="1 2">
    <name type="scientific">Lucilia cuprina</name>
    <name type="common">Green bottle fly</name>
    <name type="synonym">Australian sheep blowfly</name>
    <dbReference type="NCBI Taxonomy" id="7375"/>
    <lineage>
        <taxon>Eukaryota</taxon>
        <taxon>Metazoa</taxon>
        <taxon>Ecdysozoa</taxon>
        <taxon>Arthropoda</taxon>
        <taxon>Hexapoda</taxon>
        <taxon>Insecta</taxon>
        <taxon>Pterygota</taxon>
        <taxon>Neoptera</taxon>
        <taxon>Endopterygota</taxon>
        <taxon>Diptera</taxon>
        <taxon>Brachycera</taxon>
        <taxon>Muscomorpha</taxon>
        <taxon>Oestroidea</taxon>
        <taxon>Calliphoridae</taxon>
        <taxon>Luciliinae</taxon>
        <taxon>Lucilia</taxon>
    </lineage>
</organism>
<evidence type="ECO:0000313" key="2">
    <source>
        <dbReference type="Proteomes" id="UP000037069"/>
    </source>
</evidence>
<dbReference type="EMBL" id="JRES01001243">
    <property type="protein sequence ID" value="KNC24341.1"/>
    <property type="molecule type" value="Genomic_DNA"/>
</dbReference>
<dbReference type="Proteomes" id="UP000037069">
    <property type="component" value="Unassembled WGS sequence"/>
</dbReference>
<protein>
    <submittedName>
        <fullName evidence="1">Uncharacterized protein</fullName>
    </submittedName>
</protein>
<accession>A0A0L0BWE8</accession>
<proteinExistence type="predicted"/>
<reference evidence="1 2" key="1">
    <citation type="journal article" date="2015" name="Nat. Commun.">
        <title>Lucilia cuprina genome unlocks parasitic fly biology to underpin future interventions.</title>
        <authorList>
            <person name="Anstead C.A."/>
            <person name="Korhonen P.K."/>
            <person name="Young N.D."/>
            <person name="Hall R.S."/>
            <person name="Jex A.R."/>
            <person name="Murali S.C."/>
            <person name="Hughes D.S."/>
            <person name="Lee S.F."/>
            <person name="Perry T."/>
            <person name="Stroehlein A.J."/>
            <person name="Ansell B.R."/>
            <person name="Breugelmans B."/>
            <person name="Hofmann A."/>
            <person name="Qu J."/>
            <person name="Dugan S."/>
            <person name="Lee S.L."/>
            <person name="Chao H."/>
            <person name="Dinh H."/>
            <person name="Han Y."/>
            <person name="Doddapaneni H.V."/>
            <person name="Worley K.C."/>
            <person name="Muzny D.M."/>
            <person name="Ioannidis P."/>
            <person name="Waterhouse R.M."/>
            <person name="Zdobnov E.M."/>
            <person name="James P.J."/>
            <person name="Bagnall N.H."/>
            <person name="Kotze A.C."/>
            <person name="Gibbs R.A."/>
            <person name="Richards S."/>
            <person name="Batterham P."/>
            <person name="Gasser R.B."/>
        </authorList>
    </citation>
    <scope>NUCLEOTIDE SEQUENCE [LARGE SCALE GENOMIC DNA]</scope>
    <source>
        <strain evidence="1 2">LS</strain>
        <tissue evidence="1">Full body</tissue>
    </source>
</reference>
<evidence type="ECO:0000313" key="1">
    <source>
        <dbReference type="EMBL" id="KNC24341.1"/>
    </source>
</evidence>
<dbReference type="AlphaFoldDB" id="A0A0L0BWE8"/>